<dbReference type="SUPFAM" id="SSF54285">
    <property type="entry name" value="MoaD/ThiS"/>
    <property type="match status" value="1"/>
</dbReference>
<dbReference type="PANTHER" id="PTHR37483:SF1">
    <property type="entry name" value="UPF0125 PROTEIN RATB"/>
    <property type="match status" value="1"/>
</dbReference>
<dbReference type="Gene3D" id="3.10.20.280">
    <property type="entry name" value="RnfH-like"/>
    <property type="match status" value="1"/>
</dbReference>
<dbReference type="NCBIfam" id="NF002490">
    <property type="entry name" value="PRK01777.1"/>
    <property type="match status" value="1"/>
</dbReference>
<dbReference type="HAMAP" id="MF_00460">
    <property type="entry name" value="UPF0125_RnfH"/>
    <property type="match status" value="1"/>
</dbReference>
<comment type="caution">
    <text evidence="3">The sequence shown here is derived from an EMBL/GenBank/DDBJ whole genome shotgun (WGS) entry which is preliminary data.</text>
</comment>
<dbReference type="InterPro" id="IPR037021">
    <property type="entry name" value="RnfH_sf"/>
</dbReference>
<dbReference type="AlphaFoldDB" id="A0A395JG37"/>
<gene>
    <name evidence="3" type="ORF">DFR28_10846</name>
</gene>
<dbReference type="OrthoDB" id="9796575at2"/>
<accession>A0A395JG37</accession>
<dbReference type="EMBL" id="QNRT01000008">
    <property type="protein sequence ID" value="RBP48317.1"/>
    <property type="molecule type" value="Genomic_DNA"/>
</dbReference>
<dbReference type="Proteomes" id="UP000253083">
    <property type="component" value="Unassembled WGS sequence"/>
</dbReference>
<protein>
    <recommendedName>
        <fullName evidence="2">UPF0125 protein DFR28_10846</fullName>
    </recommendedName>
</protein>
<keyword evidence="4" id="KW-1185">Reference proteome</keyword>
<dbReference type="Pfam" id="PF03658">
    <property type="entry name" value="Ub-RnfH"/>
    <property type="match status" value="1"/>
</dbReference>
<dbReference type="InterPro" id="IPR016155">
    <property type="entry name" value="Mopterin_synth/thiamin_S_b"/>
</dbReference>
<name>A0A395JG37_9GAMM</name>
<organism evidence="3 4">
    <name type="scientific">Arenicella xantha</name>
    <dbReference type="NCBI Taxonomy" id="644221"/>
    <lineage>
        <taxon>Bacteria</taxon>
        <taxon>Pseudomonadati</taxon>
        <taxon>Pseudomonadota</taxon>
        <taxon>Gammaproteobacteria</taxon>
        <taxon>Arenicellales</taxon>
        <taxon>Arenicellaceae</taxon>
        <taxon>Arenicella</taxon>
    </lineage>
</organism>
<proteinExistence type="inferred from homology"/>
<evidence type="ECO:0000313" key="3">
    <source>
        <dbReference type="EMBL" id="RBP48317.1"/>
    </source>
</evidence>
<sequence>MHNIDVAIVYATAEQQWIFETQVARGTSAGDLLMMSGFLQKVPDLDGRAVSDLSLGVYAQKVTDDHLLQPNDRVEIYRPLLADPKEVRRQLALVGKTMGKN</sequence>
<dbReference type="FunCoup" id="A0A395JG37">
    <property type="interactions" value="95"/>
</dbReference>
<dbReference type="InterPro" id="IPR005346">
    <property type="entry name" value="RnfH"/>
</dbReference>
<dbReference type="RefSeq" id="WP_113955851.1">
    <property type="nucleotide sequence ID" value="NZ_QNRT01000008.1"/>
</dbReference>
<dbReference type="PANTHER" id="PTHR37483">
    <property type="entry name" value="UPF0125 PROTEIN RATB"/>
    <property type="match status" value="1"/>
</dbReference>
<evidence type="ECO:0000256" key="1">
    <source>
        <dbReference type="ARBA" id="ARBA00010645"/>
    </source>
</evidence>
<comment type="similarity">
    <text evidence="1 2">Belongs to the UPF0125 (RnfH) family.</text>
</comment>
<dbReference type="InParanoid" id="A0A395JG37"/>
<reference evidence="3 4" key="1">
    <citation type="submission" date="2018-06" db="EMBL/GenBank/DDBJ databases">
        <title>Genomic Encyclopedia of Type Strains, Phase IV (KMG-IV): sequencing the most valuable type-strain genomes for metagenomic binning, comparative biology and taxonomic classification.</title>
        <authorList>
            <person name="Goeker M."/>
        </authorList>
    </citation>
    <scope>NUCLEOTIDE SEQUENCE [LARGE SCALE GENOMIC DNA]</scope>
    <source>
        <strain evidence="3 4">DSM 24032</strain>
    </source>
</reference>
<evidence type="ECO:0000256" key="2">
    <source>
        <dbReference type="HAMAP-Rule" id="MF_00460"/>
    </source>
</evidence>
<evidence type="ECO:0000313" key="4">
    <source>
        <dbReference type="Proteomes" id="UP000253083"/>
    </source>
</evidence>